<dbReference type="AlphaFoldDB" id="A0AAQ4EVM5"/>
<comment type="caution">
    <text evidence="2">The sequence shown here is derived from an EMBL/GenBank/DDBJ whole genome shotgun (WGS) entry which is preliminary data.</text>
</comment>
<keyword evidence="3" id="KW-1185">Reference proteome</keyword>
<proteinExistence type="predicted"/>
<dbReference type="EMBL" id="JARKHS020010438">
    <property type="protein sequence ID" value="KAK8778770.1"/>
    <property type="molecule type" value="Genomic_DNA"/>
</dbReference>
<protein>
    <submittedName>
        <fullName evidence="2">Uncharacterized protein</fullName>
    </submittedName>
</protein>
<evidence type="ECO:0000313" key="2">
    <source>
        <dbReference type="EMBL" id="KAK8778770.1"/>
    </source>
</evidence>
<dbReference type="Proteomes" id="UP001321473">
    <property type="component" value="Unassembled WGS sequence"/>
</dbReference>
<accession>A0AAQ4EVM5</accession>
<evidence type="ECO:0000256" key="1">
    <source>
        <dbReference type="SAM" id="MobiDB-lite"/>
    </source>
</evidence>
<reference evidence="2 3" key="1">
    <citation type="journal article" date="2023" name="Arcadia Sci">
        <title>De novo assembly of a long-read Amblyomma americanum tick genome.</title>
        <authorList>
            <person name="Chou S."/>
            <person name="Poskanzer K.E."/>
            <person name="Rollins M."/>
            <person name="Thuy-Boun P.S."/>
        </authorList>
    </citation>
    <scope>NUCLEOTIDE SEQUENCE [LARGE SCALE GENOMIC DNA]</scope>
    <source>
        <strain evidence="2">F_SG_1</strain>
        <tissue evidence="2">Salivary glands</tissue>
    </source>
</reference>
<name>A0AAQ4EVM5_AMBAM</name>
<gene>
    <name evidence="2" type="ORF">V5799_019895</name>
</gene>
<sequence>MRRQSQGAGVIDDRWVLPIFSCLHIGSRSVGGKGYQAIFGDMIRRNQTVFFAAPLLPMTGPYDVTSSHIARKSGGDPQMSVSSITG</sequence>
<organism evidence="2 3">
    <name type="scientific">Amblyomma americanum</name>
    <name type="common">Lone star tick</name>
    <dbReference type="NCBI Taxonomy" id="6943"/>
    <lineage>
        <taxon>Eukaryota</taxon>
        <taxon>Metazoa</taxon>
        <taxon>Ecdysozoa</taxon>
        <taxon>Arthropoda</taxon>
        <taxon>Chelicerata</taxon>
        <taxon>Arachnida</taxon>
        <taxon>Acari</taxon>
        <taxon>Parasitiformes</taxon>
        <taxon>Ixodida</taxon>
        <taxon>Ixodoidea</taxon>
        <taxon>Ixodidae</taxon>
        <taxon>Amblyomminae</taxon>
        <taxon>Amblyomma</taxon>
    </lineage>
</organism>
<feature type="region of interest" description="Disordered" evidence="1">
    <location>
        <begin position="67"/>
        <end position="86"/>
    </location>
</feature>
<evidence type="ECO:0000313" key="3">
    <source>
        <dbReference type="Proteomes" id="UP001321473"/>
    </source>
</evidence>